<proteinExistence type="predicted"/>
<comment type="caution">
    <text evidence="1">The sequence shown here is derived from an EMBL/GenBank/DDBJ whole genome shotgun (WGS) entry which is preliminary data.</text>
</comment>
<dbReference type="RefSeq" id="WP_144908813.1">
    <property type="nucleotide sequence ID" value="NZ_VLLI01000001.1"/>
</dbReference>
<protein>
    <submittedName>
        <fullName evidence="1">Uncharacterized protein DUF4265</fullName>
    </submittedName>
</protein>
<reference evidence="1 2" key="1">
    <citation type="submission" date="2019-07" db="EMBL/GenBank/DDBJ databases">
        <title>Genomic Encyclopedia of Archaeal and Bacterial Type Strains, Phase II (KMG-II): from individual species to whole genera.</title>
        <authorList>
            <person name="Goeker M."/>
        </authorList>
    </citation>
    <scope>NUCLEOTIDE SEQUENCE [LARGE SCALE GENOMIC DNA]</scope>
    <source>
        <strain evidence="1 2">ATCC BAA-1854</strain>
    </source>
</reference>
<gene>
    <name evidence="1" type="ORF">JN11_00236</name>
</gene>
<evidence type="ECO:0000313" key="1">
    <source>
        <dbReference type="EMBL" id="TWJ04527.1"/>
    </source>
</evidence>
<accession>A0A562UGM0</accession>
<dbReference type="EMBL" id="VLLI01000001">
    <property type="protein sequence ID" value="TWJ04527.1"/>
    <property type="molecule type" value="Genomic_DNA"/>
</dbReference>
<dbReference type="InterPro" id="IPR025361">
    <property type="entry name" value="DUF4265"/>
</dbReference>
<name>A0A562UGM0_9SPHI</name>
<dbReference type="OrthoDB" id="1030945at2"/>
<sequence length="158" mass="18487">MPESNLVSILFRLYSTILEEEHFETLDAEIVNEEYGYFKIKTIPFYLPKLATGDVVWAEFKEKEGMLTYRKTVKHSGNSTIHIVLTDEQYMITDICKEFEQLGCKPRILNHKYIGLNILADIDFLPIKQLLELLEKKKVIGYAESCLSEKHQYKNHLL</sequence>
<dbReference type="Pfam" id="PF14085">
    <property type="entry name" value="DUF4265"/>
    <property type="match status" value="1"/>
</dbReference>
<dbReference type="AlphaFoldDB" id="A0A562UGM0"/>
<keyword evidence="2" id="KW-1185">Reference proteome</keyword>
<evidence type="ECO:0000313" key="2">
    <source>
        <dbReference type="Proteomes" id="UP000317010"/>
    </source>
</evidence>
<dbReference type="Proteomes" id="UP000317010">
    <property type="component" value="Unassembled WGS sequence"/>
</dbReference>
<organism evidence="1 2">
    <name type="scientific">Mucilaginibacter frigoritolerans</name>
    <dbReference type="NCBI Taxonomy" id="652788"/>
    <lineage>
        <taxon>Bacteria</taxon>
        <taxon>Pseudomonadati</taxon>
        <taxon>Bacteroidota</taxon>
        <taxon>Sphingobacteriia</taxon>
        <taxon>Sphingobacteriales</taxon>
        <taxon>Sphingobacteriaceae</taxon>
        <taxon>Mucilaginibacter</taxon>
    </lineage>
</organism>